<dbReference type="InterPro" id="IPR025337">
    <property type="entry name" value="Questin_oxidase-like"/>
</dbReference>
<dbReference type="EMBL" id="KN880432">
    <property type="protein sequence ID" value="KIY74037.1"/>
    <property type="molecule type" value="Genomic_DNA"/>
</dbReference>
<keyword evidence="1" id="KW-0560">Oxidoreductase</keyword>
<evidence type="ECO:0000256" key="1">
    <source>
        <dbReference type="ARBA" id="ARBA00023002"/>
    </source>
</evidence>
<evidence type="ECO:0000313" key="3">
    <source>
        <dbReference type="Proteomes" id="UP000054007"/>
    </source>
</evidence>
<dbReference type="Pfam" id="PF14027">
    <property type="entry name" value="Questin_oxidase"/>
    <property type="match status" value="1"/>
</dbReference>
<protein>
    <submittedName>
        <fullName evidence="2">Uncharacterized protein</fullName>
    </submittedName>
</protein>
<evidence type="ECO:0000313" key="2">
    <source>
        <dbReference type="EMBL" id="KIY74037.1"/>
    </source>
</evidence>
<keyword evidence="3" id="KW-1185">Reference proteome</keyword>
<dbReference type="PANTHER" id="PTHR35870">
    <property type="entry name" value="PROTEIN, PUTATIVE (AFU_ORTHOLOGUE AFUA_5G03330)-RELATED"/>
    <property type="match status" value="1"/>
</dbReference>
<organism evidence="2 3">
    <name type="scientific">Cylindrobasidium torrendii FP15055 ss-10</name>
    <dbReference type="NCBI Taxonomy" id="1314674"/>
    <lineage>
        <taxon>Eukaryota</taxon>
        <taxon>Fungi</taxon>
        <taxon>Dikarya</taxon>
        <taxon>Basidiomycota</taxon>
        <taxon>Agaricomycotina</taxon>
        <taxon>Agaricomycetes</taxon>
        <taxon>Agaricomycetidae</taxon>
        <taxon>Agaricales</taxon>
        <taxon>Marasmiineae</taxon>
        <taxon>Physalacriaceae</taxon>
        <taxon>Cylindrobasidium</taxon>
    </lineage>
</organism>
<sequence length="471" mass="52223">MAPTNAQLELLWPLPGSPYAVDLPARWPGISPESTAAVRKYLRMDYERHHGFFNYRGAHNHTPFHLLVEYSLGGSPEHLEAIWDQHTALERYAFRAPSPVDVNTFANNLGNFDYYQGYLSFFSDRLLNGGSMGAVVEEWIFSPKANYGGTYSTPPEMLNRLLNGIMHPMLFLGYGLEFSLPGLVAEGLAQAAVHGSLSTTVLPRSLFDNPSFGPHGGGIHVFSIAARILRDRKFDGFKGSIADTSTQFGADLHRYASNWYVDGSDPKDVAKKIRDVVFLNTMIYSLGAWRDSTGTYYEADFTLMHLVTSALTLYSFVATLTNPQSKSLLLRGYLTRCLAFWIAGGRVQLPTRSFFRAPILTDFPGPKPRPSSSVYPDPSSSLAVIPNVWLQIVQSALAKTQRTLAHFSSMYGGISAGEFRDTELEGSEAIDGTLFVRTAALTMEWMGRIREGEPARFWGDDPNFPEATIAD</sequence>
<dbReference type="GO" id="GO:0016491">
    <property type="term" value="F:oxidoreductase activity"/>
    <property type="evidence" value="ECO:0007669"/>
    <property type="project" value="UniProtKB-KW"/>
</dbReference>
<gene>
    <name evidence="2" type="ORF">CYLTODRAFT_433793</name>
</gene>
<dbReference type="PANTHER" id="PTHR35870:SF1">
    <property type="entry name" value="PROTEIN, PUTATIVE (AFU_ORTHOLOGUE AFUA_5G03330)-RELATED"/>
    <property type="match status" value="1"/>
</dbReference>
<name>A0A0D7BUD6_9AGAR</name>
<accession>A0A0D7BUD6</accession>
<dbReference type="OrthoDB" id="10004862at2759"/>
<proteinExistence type="predicted"/>
<dbReference type="Proteomes" id="UP000054007">
    <property type="component" value="Unassembled WGS sequence"/>
</dbReference>
<reference evidence="2 3" key="1">
    <citation type="journal article" date="2015" name="Fungal Genet. Biol.">
        <title>Evolution of novel wood decay mechanisms in Agaricales revealed by the genome sequences of Fistulina hepatica and Cylindrobasidium torrendii.</title>
        <authorList>
            <person name="Floudas D."/>
            <person name="Held B.W."/>
            <person name="Riley R."/>
            <person name="Nagy L.G."/>
            <person name="Koehler G."/>
            <person name="Ransdell A.S."/>
            <person name="Younus H."/>
            <person name="Chow J."/>
            <person name="Chiniquy J."/>
            <person name="Lipzen A."/>
            <person name="Tritt A."/>
            <person name="Sun H."/>
            <person name="Haridas S."/>
            <person name="LaButti K."/>
            <person name="Ohm R.A."/>
            <person name="Kues U."/>
            <person name="Blanchette R.A."/>
            <person name="Grigoriev I.V."/>
            <person name="Minto R.E."/>
            <person name="Hibbett D.S."/>
        </authorList>
    </citation>
    <scope>NUCLEOTIDE SEQUENCE [LARGE SCALE GENOMIC DNA]</scope>
    <source>
        <strain evidence="2 3">FP15055 ss-10</strain>
    </source>
</reference>
<dbReference type="AlphaFoldDB" id="A0A0D7BUD6"/>